<feature type="binding site" evidence="5">
    <location>
        <begin position="220"/>
        <end position="223"/>
    </location>
    <ligand>
        <name>substrate</name>
    </ligand>
</feature>
<dbReference type="CDD" id="cd02440">
    <property type="entry name" value="AdoMet_MTases"/>
    <property type="match status" value="1"/>
</dbReference>
<evidence type="ECO:0000256" key="4">
    <source>
        <dbReference type="ARBA" id="ARBA00048391"/>
    </source>
</evidence>
<dbReference type="Proteomes" id="UP000254280">
    <property type="component" value="Unassembled WGS sequence"/>
</dbReference>
<dbReference type="Pfam" id="PF17827">
    <property type="entry name" value="PrmC_N"/>
    <property type="match status" value="1"/>
</dbReference>
<dbReference type="Gene3D" id="3.40.50.150">
    <property type="entry name" value="Vaccinia Virus protein VP39"/>
    <property type="match status" value="1"/>
</dbReference>
<feature type="binding site" evidence="5">
    <location>
        <position position="178"/>
    </location>
    <ligand>
        <name>S-adenosyl-L-methionine</name>
        <dbReference type="ChEBI" id="CHEBI:59789"/>
    </ligand>
</feature>
<dbReference type="InterPro" id="IPR050320">
    <property type="entry name" value="N5-glutamine_MTase"/>
</dbReference>
<organism evidence="8 9">
    <name type="scientific">[Pasteurella] mairii</name>
    <dbReference type="NCBI Taxonomy" id="757"/>
    <lineage>
        <taxon>Bacteria</taxon>
        <taxon>Pseudomonadati</taxon>
        <taxon>Pseudomonadota</taxon>
        <taxon>Gammaproteobacteria</taxon>
        <taxon>Pasteurellales</taxon>
        <taxon>Pasteurellaceae</taxon>
    </lineage>
</organism>
<gene>
    <name evidence="8" type="primary">hemK</name>
    <name evidence="5" type="synonym">prmC</name>
    <name evidence="8" type="ORF">NCTC10699_01080</name>
</gene>
<protein>
    <recommendedName>
        <fullName evidence="5">Release factor glutamine methyltransferase</fullName>
        <shortName evidence="5">RF MTase</shortName>
        <ecNumber evidence="5">2.1.1.297</ecNumber>
    </recommendedName>
    <alternativeName>
        <fullName evidence="5">N5-glutamine methyltransferase PrmC</fullName>
    </alternativeName>
    <alternativeName>
        <fullName evidence="5">Protein-(glutamine-N5) MTase PrmC</fullName>
    </alternativeName>
    <alternativeName>
        <fullName evidence="5">Protein-glutamine N-methyltransferase PrmC</fullName>
    </alternativeName>
</protein>
<comment type="catalytic activity">
    <reaction evidence="4 5">
        <text>L-glutaminyl-[peptide chain release factor] + S-adenosyl-L-methionine = N(5)-methyl-L-glutaminyl-[peptide chain release factor] + S-adenosyl-L-homocysteine + H(+)</text>
        <dbReference type="Rhea" id="RHEA:42896"/>
        <dbReference type="Rhea" id="RHEA-COMP:10271"/>
        <dbReference type="Rhea" id="RHEA-COMP:10272"/>
        <dbReference type="ChEBI" id="CHEBI:15378"/>
        <dbReference type="ChEBI" id="CHEBI:30011"/>
        <dbReference type="ChEBI" id="CHEBI:57856"/>
        <dbReference type="ChEBI" id="CHEBI:59789"/>
        <dbReference type="ChEBI" id="CHEBI:61891"/>
        <dbReference type="EC" id="2.1.1.297"/>
    </reaction>
</comment>
<proteinExistence type="inferred from homology"/>
<dbReference type="EC" id="2.1.1.297" evidence="5"/>
<comment type="similarity">
    <text evidence="5">Belongs to the protein N5-glutamine methyltransferase family. PrmC subfamily.</text>
</comment>
<dbReference type="InterPro" id="IPR019874">
    <property type="entry name" value="RF_methyltr_PrmC"/>
</dbReference>
<sequence length="313" mass="35080">MGAISASTNINNVSSLQQTPKCVPVIIMNYQQWLNHATILLSENLTSDPHLNAKFDAGLLLQVVTQKSKSQIMAFSETELDEKTLEKLTALLNRRATGEPLAYILGETDFWTLNLEVSSDTLIPRPDTEILVEQALKHLPPEGNVAILDLGTGTGAIALSLADELKMCGRKPRILGVDMIANAVVLATRNGLRNHLPEVEFRQSSWFDKVNEKFDVIVSNPPYIDPQDEHLSQGDVRFEPRSALIAGEDGYADLRYIIEQAPQYLNTQGWLLLEHGWQQGEKVRSFFDENLWEKVATVRDYGDNERVTLARLK</sequence>
<feature type="binding site" evidence="5">
    <location>
        <position position="220"/>
    </location>
    <ligand>
        <name>S-adenosyl-L-methionine</name>
        <dbReference type="ChEBI" id="CHEBI:59789"/>
    </ligand>
</feature>
<dbReference type="PANTHER" id="PTHR18895">
    <property type="entry name" value="HEMK METHYLTRANSFERASE"/>
    <property type="match status" value="1"/>
</dbReference>
<keyword evidence="2 5" id="KW-0808">Transferase</keyword>
<dbReference type="InterPro" id="IPR004556">
    <property type="entry name" value="HemK-like"/>
</dbReference>
<evidence type="ECO:0000256" key="5">
    <source>
        <dbReference type="HAMAP-Rule" id="MF_02126"/>
    </source>
</evidence>
<dbReference type="HAMAP" id="MF_02126">
    <property type="entry name" value="RF_methyltr_PrmC"/>
    <property type="match status" value="1"/>
</dbReference>
<reference evidence="8 9" key="1">
    <citation type="submission" date="2018-06" db="EMBL/GenBank/DDBJ databases">
        <authorList>
            <consortium name="Pathogen Informatics"/>
            <person name="Doyle S."/>
        </authorList>
    </citation>
    <scope>NUCLEOTIDE SEQUENCE [LARGE SCALE GENOMIC DNA]</scope>
    <source>
        <strain evidence="8 9">NCTC10699</strain>
    </source>
</reference>
<name>A0A379B4P9_9PAST</name>
<accession>A0A379B4P9</accession>
<feature type="domain" description="Release factor glutamine methyltransferase N-terminal" evidence="7">
    <location>
        <begin position="32"/>
        <end position="106"/>
    </location>
</feature>
<evidence type="ECO:0000259" key="6">
    <source>
        <dbReference type="Pfam" id="PF13847"/>
    </source>
</evidence>
<evidence type="ECO:0000256" key="1">
    <source>
        <dbReference type="ARBA" id="ARBA00022603"/>
    </source>
</evidence>
<keyword evidence="1 5" id="KW-0489">Methyltransferase</keyword>
<evidence type="ECO:0000256" key="2">
    <source>
        <dbReference type="ARBA" id="ARBA00022679"/>
    </source>
</evidence>
<dbReference type="GO" id="GO:0102559">
    <property type="term" value="F:peptide chain release factor N(5)-glutamine methyltransferase activity"/>
    <property type="evidence" value="ECO:0007669"/>
    <property type="project" value="UniProtKB-EC"/>
</dbReference>
<dbReference type="EMBL" id="UGSS01000002">
    <property type="protein sequence ID" value="SUB33462.1"/>
    <property type="molecule type" value="Genomic_DNA"/>
</dbReference>
<dbReference type="PANTHER" id="PTHR18895:SF74">
    <property type="entry name" value="MTRF1L RELEASE FACTOR GLUTAMINE METHYLTRANSFERASE"/>
    <property type="match status" value="1"/>
</dbReference>
<keyword evidence="9" id="KW-1185">Reference proteome</keyword>
<dbReference type="InterPro" id="IPR002052">
    <property type="entry name" value="DNA_methylase_N6_adenine_CS"/>
</dbReference>
<dbReference type="Gene3D" id="1.10.8.10">
    <property type="entry name" value="DNA helicase RuvA subunit, C-terminal domain"/>
    <property type="match status" value="1"/>
</dbReference>
<feature type="binding site" evidence="5">
    <location>
        <position position="206"/>
    </location>
    <ligand>
        <name>S-adenosyl-L-methionine</name>
        <dbReference type="ChEBI" id="CHEBI:59789"/>
    </ligand>
</feature>
<evidence type="ECO:0000313" key="8">
    <source>
        <dbReference type="EMBL" id="SUB33462.1"/>
    </source>
</evidence>
<dbReference type="GO" id="GO:0003676">
    <property type="term" value="F:nucleic acid binding"/>
    <property type="evidence" value="ECO:0007669"/>
    <property type="project" value="InterPro"/>
</dbReference>
<evidence type="ECO:0000256" key="3">
    <source>
        <dbReference type="ARBA" id="ARBA00022691"/>
    </source>
</evidence>
<dbReference type="FunFam" id="3.40.50.150:FF:000053">
    <property type="entry name" value="Release factor glutamine methyltransferase"/>
    <property type="match status" value="1"/>
</dbReference>
<dbReference type="PROSITE" id="PS00092">
    <property type="entry name" value="N6_MTASE"/>
    <property type="match status" value="1"/>
</dbReference>
<dbReference type="SUPFAM" id="SSF53335">
    <property type="entry name" value="S-adenosyl-L-methionine-dependent methyltransferases"/>
    <property type="match status" value="1"/>
</dbReference>
<feature type="binding site" evidence="5">
    <location>
        <begin position="151"/>
        <end position="155"/>
    </location>
    <ligand>
        <name>S-adenosyl-L-methionine</name>
        <dbReference type="ChEBI" id="CHEBI:59789"/>
    </ligand>
</feature>
<dbReference type="AlphaFoldDB" id="A0A379B4P9"/>
<dbReference type="Pfam" id="PF13847">
    <property type="entry name" value="Methyltransf_31"/>
    <property type="match status" value="1"/>
</dbReference>
<feature type="domain" description="Methyltransferase" evidence="6">
    <location>
        <begin position="143"/>
        <end position="281"/>
    </location>
</feature>
<dbReference type="InterPro" id="IPR040758">
    <property type="entry name" value="PrmC_N"/>
</dbReference>
<keyword evidence="3 5" id="KW-0949">S-adenosyl-L-methionine</keyword>
<dbReference type="InterPro" id="IPR025714">
    <property type="entry name" value="Methyltranfer_dom"/>
</dbReference>
<evidence type="ECO:0000313" key="9">
    <source>
        <dbReference type="Proteomes" id="UP000254280"/>
    </source>
</evidence>
<dbReference type="InterPro" id="IPR029063">
    <property type="entry name" value="SAM-dependent_MTases_sf"/>
</dbReference>
<comment type="function">
    <text evidence="5">Methylates the class 1 translation termination release factors RF1/PrfA and RF2/PrfB on the glutamine residue of the universally conserved GGQ motif.</text>
</comment>
<dbReference type="NCBIfam" id="TIGR03534">
    <property type="entry name" value="RF_mod_PrmC"/>
    <property type="match status" value="1"/>
</dbReference>
<evidence type="ECO:0000259" key="7">
    <source>
        <dbReference type="Pfam" id="PF17827"/>
    </source>
</evidence>
<dbReference type="GO" id="GO:0032259">
    <property type="term" value="P:methylation"/>
    <property type="evidence" value="ECO:0007669"/>
    <property type="project" value="UniProtKB-KW"/>
</dbReference>
<dbReference type="NCBIfam" id="TIGR00536">
    <property type="entry name" value="hemK_fam"/>
    <property type="match status" value="1"/>
</dbReference>